<comment type="caution">
    <text evidence="2">The sequence shown here is derived from an EMBL/GenBank/DDBJ whole genome shotgun (WGS) entry which is preliminary data.</text>
</comment>
<feature type="transmembrane region" description="Helical" evidence="1">
    <location>
        <begin position="6"/>
        <end position="26"/>
    </location>
</feature>
<dbReference type="Proteomes" id="UP000625079">
    <property type="component" value="Unassembled WGS sequence"/>
</dbReference>
<reference evidence="2" key="1">
    <citation type="journal article" date="2014" name="Int. J. Syst. Evol. Microbiol.">
        <title>Complete genome sequence of Corynebacterium casei LMG S-19264T (=DSM 44701T), isolated from a smear-ripened cheese.</title>
        <authorList>
            <consortium name="US DOE Joint Genome Institute (JGI-PGF)"/>
            <person name="Walter F."/>
            <person name="Albersmeier A."/>
            <person name="Kalinowski J."/>
            <person name="Ruckert C."/>
        </authorList>
    </citation>
    <scope>NUCLEOTIDE SEQUENCE</scope>
    <source>
        <strain evidence="2">CGMCC 1.15034</strain>
    </source>
</reference>
<keyword evidence="1" id="KW-0472">Membrane</keyword>
<accession>A0AA87W7Z7</accession>
<dbReference type="RefSeq" id="WP_164938667.1">
    <property type="nucleotide sequence ID" value="NZ_BMHC01000004.1"/>
</dbReference>
<sequence length="54" mass="5573">MLDALLGFVFELVLNLVGTAIVKLFGVDNAAEVASVIIGFGILAIGFAVAVWGH</sequence>
<gene>
    <name evidence="2" type="ORF">GCM10010987_26460</name>
</gene>
<keyword evidence="1" id="KW-1133">Transmembrane helix</keyword>
<organism evidence="2 3">
    <name type="scientific">Bradyrhizobium guangdongense</name>
    <dbReference type="NCBI Taxonomy" id="1325090"/>
    <lineage>
        <taxon>Bacteria</taxon>
        <taxon>Pseudomonadati</taxon>
        <taxon>Pseudomonadota</taxon>
        <taxon>Alphaproteobacteria</taxon>
        <taxon>Hyphomicrobiales</taxon>
        <taxon>Nitrobacteraceae</taxon>
        <taxon>Bradyrhizobium</taxon>
    </lineage>
</organism>
<dbReference type="AlphaFoldDB" id="A0AA87W7Z7"/>
<name>A0AA87W7Z7_9BRAD</name>
<evidence type="ECO:0000313" key="2">
    <source>
        <dbReference type="EMBL" id="GGI23853.1"/>
    </source>
</evidence>
<dbReference type="EMBL" id="BMHC01000004">
    <property type="protein sequence ID" value="GGI23853.1"/>
    <property type="molecule type" value="Genomic_DNA"/>
</dbReference>
<evidence type="ECO:0000313" key="3">
    <source>
        <dbReference type="Proteomes" id="UP000625079"/>
    </source>
</evidence>
<proteinExistence type="predicted"/>
<reference evidence="2" key="2">
    <citation type="submission" date="2022-12" db="EMBL/GenBank/DDBJ databases">
        <authorList>
            <person name="Sun Q."/>
            <person name="Zhou Y."/>
        </authorList>
    </citation>
    <scope>NUCLEOTIDE SEQUENCE</scope>
    <source>
        <strain evidence="2">CGMCC 1.15034</strain>
    </source>
</reference>
<protein>
    <submittedName>
        <fullName evidence="2">Uncharacterized protein</fullName>
    </submittedName>
</protein>
<feature type="transmembrane region" description="Helical" evidence="1">
    <location>
        <begin position="33"/>
        <end position="53"/>
    </location>
</feature>
<keyword evidence="1" id="KW-0812">Transmembrane</keyword>
<evidence type="ECO:0000256" key="1">
    <source>
        <dbReference type="SAM" id="Phobius"/>
    </source>
</evidence>